<sequence>MRTLPRSGGAGAGSARTSTLRPDGGDGDDGTVDPDEQAEGEGGTGDEDGDEDSRFGTFASYRTARSSGGTSRPGDVRGLWSAEGGSEVEVGEEVRPFPRRALSCRAAAPELIMPSAPLFVPFTYRSCALLPLSSASRVQLSRAIANLEASIDDWSLPGGLGPFVAELGGDDDADEGRPSK</sequence>
<reference evidence="2 4" key="1">
    <citation type="submission" date="2019-03" db="EMBL/GenBank/DDBJ databases">
        <title>Rhodosporidium diobovatum UCD-FST 08-225 genome sequencing, assembly, and annotation.</title>
        <authorList>
            <person name="Fakankun I.U."/>
            <person name="Fristensky B."/>
            <person name="Levin D.B."/>
        </authorList>
    </citation>
    <scope>NUCLEOTIDE SEQUENCE [LARGE SCALE GENOMIC DNA]</scope>
    <source>
        <strain evidence="2 4">UCD-FST 08-225</strain>
    </source>
</reference>
<dbReference type="Proteomes" id="UP000311382">
    <property type="component" value="Unassembled WGS sequence"/>
</dbReference>
<protein>
    <submittedName>
        <fullName evidence="2">Uncharacterized protein</fullName>
    </submittedName>
</protein>
<name>A0A5C5FJX9_9BASI</name>
<evidence type="ECO:0000313" key="2">
    <source>
        <dbReference type="EMBL" id="TNY17040.1"/>
    </source>
</evidence>
<organism evidence="2 4">
    <name type="scientific">Rhodotorula diobovata</name>
    <dbReference type="NCBI Taxonomy" id="5288"/>
    <lineage>
        <taxon>Eukaryota</taxon>
        <taxon>Fungi</taxon>
        <taxon>Dikarya</taxon>
        <taxon>Basidiomycota</taxon>
        <taxon>Pucciniomycotina</taxon>
        <taxon>Microbotryomycetes</taxon>
        <taxon>Sporidiobolales</taxon>
        <taxon>Sporidiobolaceae</taxon>
        <taxon>Rhodotorula</taxon>
    </lineage>
</organism>
<keyword evidence="4" id="KW-1185">Reference proteome</keyword>
<accession>A0A5C5FJX9</accession>
<dbReference type="AlphaFoldDB" id="A0A5C5FJX9"/>
<feature type="compositionally biased region" description="Acidic residues" evidence="1">
    <location>
        <begin position="25"/>
        <end position="51"/>
    </location>
</feature>
<proteinExistence type="predicted"/>
<dbReference type="OrthoDB" id="2529100at2759"/>
<comment type="caution">
    <text evidence="2">The sequence shown here is derived from an EMBL/GenBank/DDBJ whole genome shotgun (WGS) entry which is preliminary data.</text>
</comment>
<gene>
    <name evidence="3" type="ORF">DMC30DRAFT_405916</name>
    <name evidence="2" type="ORF">DMC30DRAFT_406898</name>
</gene>
<evidence type="ECO:0000313" key="4">
    <source>
        <dbReference type="Proteomes" id="UP000311382"/>
    </source>
</evidence>
<dbReference type="EMBL" id="SOZI01000207">
    <property type="protein sequence ID" value="TNY17397.1"/>
    <property type="molecule type" value="Genomic_DNA"/>
</dbReference>
<evidence type="ECO:0000256" key="1">
    <source>
        <dbReference type="SAM" id="MobiDB-lite"/>
    </source>
</evidence>
<feature type="region of interest" description="Disordered" evidence="1">
    <location>
        <begin position="1"/>
        <end position="87"/>
    </location>
</feature>
<evidence type="ECO:0000313" key="3">
    <source>
        <dbReference type="EMBL" id="TNY17397.1"/>
    </source>
</evidence>
<dbReference type="EMBL" id="SOZI01000260">
    <property type="protein sequence ID" value="TNY17040.1"/>
    <property type="molecule type" value="Genomic_DNA"/>
</dbReference>